<keyword evidence="3" id="KW-1185">Reference proteome</keyword>
<dbReference type="PANTHER" id="PTHR48094">
    <property type="entry name" value="PROTEIN/NUCLEIC ACID DEGLYCASE DJ-1-RELATED"/>
    <property type="match status" value="1"/>
</dbReference>
<dbReference type="Gene3D" id="3.40.50.880">
    <property type="match status" value="1"/>
</dbReference>
<feature type="domain" description="DJ-1/PfpI" evidence="1">
    <location>
        <begin position="3"/>
        <end position="164"/>
    </location>
</feature>
<accession>A0A4Q1RJ96</accession>
<dbReference type="GO" id="GO:0005737">
    <property type="term" value="C:cytoplasm"/>
    <property type="evidence" value="ECO:0007669"/>
    <property type="project" value="TreeGrafter"/>
</dbReference>
<name>A0A4Q1RJ96_9FIRM</name>
<dbReference type="Proteomes" id="UP000290106">
    <property type="component" value="Unassembled WGS sequence"/>
</dbReference>
<dbReference type="InterPro" id="IPR050325">
    <property type="entry name" value="Prot/Nucl_acid_deglycase"/>
</dbReference>
<proteinExistence type="predicted"/>
<dbReference type="InterPro" id="IPR029062">
    <property type="entry name" value="Class_I_gatase-like"/>
</dbReference>
<dbReference type="RefSeq" id="WP_129258231.1">
    <property type="nucleotide sequence ID" value="NZ_DAWBJR010000018.1"/>
</dbReference>
<comment type="caution">
    <text evidence="2">The sequence shown here is derived from an EMBL/GenBank/DDBJ whole genome shotgun (WGS) entry which is preliminary data.</text>
</comment>
<protein>
    <submittedName>
        <fullName evidence="2">DJ-1/PfpI family protein</fullName>
    </submittedName>
</protein>
<dbReference type="CDD" id="cd03135">
    <property type="entry name" value="GATase1_DJ-1"/>
    <property type="match status" value="1"/>
</dbReference>
<evidence type="ECO:0000259" key="1">
    <source>
        <dbReference type="Pfam" id="PF01965"/>
    </source>
</evidence>
<dbReference type="InterPro" id="IPR006287">
    <property type="entry name" value="DJ-1"/>
</dbReference>
<dbReference type="SUPFAM" id="SSF52317">
    <property type="entry name" value="Class I glutamine amidotransferase-like"/>
    <property type="match status" value="1"/>
</dbReference>
<reference evidence="2 3" key="1">
    <citation type="submission" date="2019-01" db="EMBL/GenBank/DDBJ databases">
        <title>Blautia sp. nov. KGMB01111 isolated human feces.</title>
        <authorList>
            <person name="Park J.-E."/>
            <person name="Kim J.-S."/>
            <person name="Park S.-H."/>
        </authorList>
    </citation>
    <scope>NUCLEOTIDE SEQUENCE [LARGE SCALE GENOMIC DNA]</scope>
    <source>
        <strain evidence="2 3">KGMB01111</strain>
    </source>
</reference>
<sequence length="183" mass="19797">MSKVYVFLADGFEEIEGLTVVDLLRRAGEEVETVSIMGRKQIEGSHKIKVEADALFEKTDFTEGKMLVLPGGMPGTKHLGAYKPLTDMLCDWDARGKQLAAICAAPSVFGDLGILKGKEAVCYPGFEERLTGATIGEGTVAVTDHVITSRGMGTAIDFAAALIARLQDEKKAEEIKTSIIYRQ</sequence>
<dbReference type="PANTHER" id="PTHR48094:SF12">
    <property type="entry name" value="PARKINSON DISEASE PROTEIN 7 HOMOLOG"/>
    <property type="match status" value="1"/>
</dbReference>
<dbReference type="AlphaFoldDB" id="A0A4Q1RJ96"/>
<evidence type="ECO:0000313" key="3">
    <source>
        <dbReference type="Proteomes" id="UP000290106"/>
    </source>
</evidence>
<evidence type="ECO:0000313" key="2">
    <source>
        <dbReference type="EMBL" id="RXS75806.1"/>
    </source>
</evidence>
<dbReference type="OrthoDB" id="9800516at2"/>
<dbReference type="EMBL" id="SDKC01000001">
    <property type="protein sequence ID" value="RXS75806.1"/>
    <property type="molecule type" value="Genomic_DNA"/>
</dbReference>
<dbReference type="Pfam" id="PF01965">
    <property type="entry name" value="DJ-1_PfpI"/>
    <property type="match status" value="1"/>
</dbReference>
<dbReference type="NCBIfam" id="TIGR01383">
    <property type="entry name" value="not_thiJ"/>
    <property type="match status" value="1"/>
</dbReference>
<dbReference type="InterPro" id="IPR002818">
    <property type="entry name" value="DJ-1/PfpI"/>
</dbReference>
<organism evidence="2 3">
    <name type="scientific">Blautia faecicola</name>
    <dbReference type="NCBI Taxonomy" id="2509240"/>
    <lineage>
        <taxon>Bacteria</taxon>
        <taxon>Bacillati</taxon>
        <taxon>Bacillota</taxon>
        <taxon>Clostridia</taxon>
        <taxon>Lachnospirales</taxon>
        <taxon>Lachnospiraceae</taxon>
        <taxon>Blautia</taxon>
    </lineage>
</organism>
<gene>
    <name evidence="2" type="ORF">ETP43_11720</name>
</gene>